<organism evidence="1">
    <name type="scientific">marine sediment metagenome</name>
    <dbReference type="NCBI Taxonomy" id="412755"/>
    <lineage>
        <taxon>unclassified sequences</taxon>
        <taxon>metagenomes</taxon>
        <taxon>ecological metagenomes</taxon>
    </lineage>
</organism>
<name>A0A0F8YYE2_9ZZZZ</name>
<accession>A0A0F8YYE2</accession>
<dbReference type="EMBL" id="LAZR01066714">
    <property type="protein sequence ID" value="KKK53026.1"/>
    <property type="molecule type" value="Genomic_DNA"/>
</dbReference>
<proteinExistence type="predicted"/>
<dbReference type="AlphaFoldDB" id="A0A0F8YYE2"/>
<dbReference type="InterPro" id="IPR036866">
    <property type="entry name" value="RibonucZ/Hydroxyglut_hydro"/>
</dbReference>
<feature type="non-terminal residue" evidence="1">
    <location>
        <position position="1"/>
    </location>
</feature>
<reference evidence="1" key="1">
    <citation type="journal article" date="2015" name="Nature">
        <title>Complex archaea that bridge the gap between prokaryotes and eukaryotes.</title>
        <authorList>
            <person name="Spang A."/>
            <person name="Saw J.H."/>
            <person name="Jorgensen S.L."/>
            <person name="Zaremba-Niedzwiedzka K."/>
            <person name="Martijn J."/>
            <person name="Lind A.E."/>
            <person name="van Eijk R."/>
            <person name="Schleper C."/>
            <person name="Guy L."/>
            <person name="Ettema T.J."/>
        </authorList>
    </citation>
    <scope>NUCLEOTIDE SEQUENCE</scope>
</reference>
<dbReference type="SUPFAM" id="SSF56281">
    <property type="entry name" value="Metallo-hydrolase/oxidoreductase"/>
    <property type="match status" value="1"/>
</dbReference>
<comment type="caution">
    <text evidence="1">The sequence shown here is derived from an EMBL/GenBank/DDBJ whole genome shotgun (WGS) entry which is preliminary data.</text>
</comment>
<sequence>YAPQQKVLMLVDVVFPGWTPFKDLAMAEDVPYFLTAHDKILEFDFDTYVGGHLTRLGTSEDVEIQKAYFDDIQKNAAEANQQADFMAIAQQVGFENPWLIFQIYADSITQQCTDATVPDWIDKLGGVDLFTYDHCWKITESQRID</sequence>
<gene>
    <name evidence="1" type="ORF">LCGC14_3098920</name>
</gene>
<protein>
    <submittedName>
        <fullName evidence="1">Uncharacterized protein</fullName>
    </submittedName>
</protein>
<evidence type="ECO:0000313" key="1">
    <source>
        <dbReference type="EMBL" id="KKK53026.1"/>
    </source>
</evidence>